<dbReference type="Pfam" id="PF12969">
    <property type="entry name" value="DUF3857"/>
    <property type="match status" value="1"/>
</dbReference>
<dbReference type="Gene3D" id="2.60.40.3140">
    <property type="match status" value="1"/>
</dbReference>
<feature type="domain" description="DUF3857" evidence="1">
    <location>
        <begin position="75"/>
        <end position="204"/>
    </location>
</feature>
<keyword evidence="3" id="KW-1185">Reference proteome</keyword>
<accession>A0ABW4VK99</accession>
<name>A0ABW4VK99_9BACT</name>
<protein>
    <submittedName>
        <fullName evidence="2">DUF3857 domain-containing protein</fullName>
    </submittedName>
</protein>
<comment type="caution">
    <text evidence="2">The sequence shown here is derived from an EMBL/GenBank/DDBJ whole genome shotgun (WGS) entry which is preliminary data.</text>
</comment>
<gene>
    <name evidence="2" type="ORF">ACFSKL_04055</name>
</gene>
<evidence type="ECO:0000313" key="3">
    <source>
        <dbReference type="Proteomes" id="UP001597361"/>
    </source>
</evidence>
<dbReference type="Gene3D" id="3.10.620.30">
    <property type="match status" value="1"/>
</dbReference>
<dbReference type="EMBL" id="JBHUHR010000012">
    <property type="protein sequence ID" value="MFD2033950.1"/>
    <property type="molecule type" value="Genomic_DNA"/>
</dbReference>
<reference evidence="3" key="1">
    <citation type="journal article" date="2019" name="Int. J. Syst. Evol. Microbiol.">
        <title>The Global Catalogue of Microorganisms (GCM) 10K type strain sequencing project: providing services to taxonomists for standard genome sequencing and annotation.</title>
        <authorList>
            <consortium name="The Broad Institute Genomics Platform"/>
            <consortium name="The Broad Institute Genome Sequencing Center for Infectious Disease"/>
            <person name="Wu L."/>
            <person name="Ma J."/>
        </authorList>
    </citation>
    <scope>NUCLEOTIDE SEQUENCE [LARGE SCALE GENOMIC DNA]</scope>
    <source>
        <strain evidence="3">CGMCC 1.15180</strain>
    </source>
</reference>
<dbReference type="Proteomes" id="UP001597361">
    <property type="component" value="Unassembled WGS sequence"/>
</dbReference>
<dbReference type="Gene3D" id="2.60.120.1130">
    <property type="match status" value="1"/>
</dbReference>
<dbReference type="RefSeq" id="WP_376883719.1">
    <property type="nucleotide sequence ID" value="NZ_JBHUHR010000012.1"/>
</dbReference>
<dbReference type="InterPro" id="IPR024618">
    <property type="entry name" value="DUF3857"/>
</dbReference>
<proteinExistence type="predicted"/>
<evidence type="ECO:0000259" key="1">
    <source>
        <dbReference type="Pfam" id="PF12969"/>
    </source>
</evidence>
<organism evidence="2 3">
    <name type="scientific">Belliella marina</name>
    <dbReference type="NCBI Taxonomy" id="1644146"/>
    <lineage>
        <taxon>Bacteria</taxon>
        <taxon>Pseudomonadati</taxon>
        <taxon>Bacteroidota</taxon>
        <taxon>Cytophagia</taxon>
        <taxon>Cytophagales</taxon>
        <taxon>Cyclobacteriaceae</taxon>
        <taxon>Belliella</taxon>
    </lineage>
</organism>
<evidence type="ECO:0000313" key="2">
    <source>
        <dbReference type="EMBL" id="MFD2033950.1"/>
    </source>
</evidence>
<sequence length="681" mass="78297">MDRNFTALILLVFVFSLKSEFVFSQNERLTFGKIPEELVTLKSYDKDPEAEALVLSHTGDTRFSFNTSTGFLINYKVHKVVKVISQEGVGFADISIPFYDFSGRTDKVFNIKGFVYNATEDGKVIKEKLGKESIFEEKVSTTFRLMKISMPNVKAGTVMEISYEINSDLYSYLREWEFQDEIPTLWSEYKLAHPEYFSYSQINQGGVAYKINEKSTAQGRINWVNTERVNSNYTTTSQTTSQSVDFTNQTYHWAAADVPALRPEPFIDNPRSYSTKVEFQLQWVQFPNSSRQNIAPSWDKMSVELLNDEGFGKVLNRTKFARDVVSGLIENLATDEEKISVIMDHISSKVAWNGNRGIYTTRYLEKIYEQGNGNVAEVNFILIAFLREAGIDAHPVVSCTRDLGFLNPSNPLMYKLNYVTAAAKLKDREVILDATDGSLPIGILPTKSINFRGWVVSDRNSHWIDFNNLNPISETSLINISFVDEMLMLDVSKKLVGYKAAQLKRNFVKNGEEKFLAEFEDQFKEWKVIEASFENSENRHLPLIEKYKLSGNSGLEKSGDYIYLSVFDDLYLSENPFKQETRFFPVDFVYGRRNNVIMFIDVPEGYSVEELPQSSVTHFDEKDIVFSYVSSIQPNGKIQINFTYQVNQTFYTPEKYEQLREFYNVISAKQKQMIVFKKTAE</sequence>